<dbReference type="Proteomes" id="UP000663090">
    <property type="component" value="Chromosome"/>
</dbReference>
<organism evidence="1 2">
    <name type="scientific">Myxococcus landrumensis</name>
    <dbReference type="NCBI Taxonomy" id="2813577"/>
    <lineage>
        <taxon>Bacteria</taxon>
        <taxon>Pseudomonadati</taxon>
        <taxon>Myxococcota</taxon>
        <taxon>Myxococcia</taxon>
        <taxon>Myxococcales</taxon>
        <taxon>Cystobacterineae</taxon>
        <taxon>Myxococcaceae</taxon>
        <taxon>Myxococcus</taxon>
    </lineage>
</organism>
<name>A0ABX7NC80_9BACT</name>
<gene>
    <name evidence="1" type="ORF">JY572_03205</name>
</gene>
<evidence type="ECO:0000313" key="1">
    <source>
        <dbReference type="EMBL" id="QSQ15109.1"/>
    </source>
</evidence>
<keyword evidence="2" id="KW-1185">Reference proteome</keyword>
<dbReference type="EMBL" id="CP071091">
    <property type="protein sequence ID" value="QSQ15109.1"/>
    <property type="molecule type" value="Genomic_DNA"/>
</dbReference>
<dbReference type="SUPFAM" id="SSF46626">
    <property type="entry name" value="Cytochrome c"/>
    <property type="match status" value="1"/>
</dbReference>
<proteinExistence type="predicted"/>
<evidence type="ECO:0008006" key="3">
    <source>
        <dbReference type="Google" id="ProtNLM"/>
    </source>
</evidence>
<protein>
    <recommendedName>
        <fullName evidence="3">Cytochrome c domain-containing protein</fullName>
    </recommendedName>
</protein>
<sequence>MKATTLPLEVIGAPGTRVTAHIALEATDVQAAKNAGTAGLWLRVHNILAPGSAEVSLNDAPFVDLAEATYGLVRPYDGDVAAGVIPVEPRALRAGDNRLVFRYTRQVEDVAGISGFRVLGAALVAGTARDGKRITLTLPAEDPAGWRPSDSSAEAIERGRRAFQELSRDGGPACARCHADSGADLQYYAFSSHSLVQRARFHQFSQCEAEDLASYIRSLPLLPQGRPVAPPFQPGPGNHGAAGAGADAVLAHDSDFARAAWGGDAPPESLSWDWAASVNPYQLPTSVALPTWHRWLPRELKDDWFTRLDGILARTEAELARTPSLESAQAFMSAALLVGKDVLLREGDYQGKVEVLRFAAVKLWDWSRRTGFDRADHGMPDLSPAYPYEVGFAFFEAAQAQALPGAERQTLAWWWAQVATYPGRGFSTGRRPLNFKDVLTAAEAAGLEPSQLAFLHLFGSWEESRGELMQRWGTSDGPVRLLLVPMRGTPASARVTLMQRFLKQEKAFLATGGTLDSSHHARLAEAWGFGCEALSVDQRAALRALAPPEVHGDLLGCP</sequence>
<dbReference type="InterPro" id="IPR036909">
    <property type="entry name" value="Cyt_c-like_dom_sf"/>
</dbReference>
<evidence type="ECO:0000313" key="2">
    <source>
        <dbReference type="Proteomes" id="UP000663090"/>
    </source>
</evidence>
<reference evidence="1 2" key="1">
    <citation type="submission" date="2021-02" db="EMBL/GenBank/DDBJ databases">
        <title>De Novo genome assembly of isolated myxobacteria.</title>
        <authorList>
            <person name="Stevens D.C."/>
        </authorList>
    </citation>
    <scope>NUCLEOTIDE SEQUENCE [LARGE SCALE GENOMIC DNA]</scope>
    <source>
        <strain evidence="1 2">SCHIC003</strain>
    </source>
</reference>
<accession>A0ABX7NC80</accession>
<dbReference type="RefSeq" id="WP_206716849.1">
    <property type="nucleotide sequence ID" value="NZ_CP071091.1"/>
</dbReference>